<dbReference type="OrthoDB" id="1924287at2759"/>
<feature type="domain" description="MI" evidence="7">
    <location>
        <begin position="714"/>
        <end position="830"/>
    </location>
</feature>
<feature type="compositionally biased region" description="Low complexity" evidence="6">
    <location>
        <begin position="327"/>
        <end position="357"/>
    </location>
</feature>
<comment type="subcellular location">
    <subcellularLocation>
        <location evidence="1">Nucleus</location>
    </subcellularLocation>
</comment>
<feature type="compositionally biased region" description="Low complexity" evidence="6">
    <location>
        <begin position="932"/>
        <end position="968"/>
    </location>
</feature>
<feature type="region of interest" description="Disordered" evidence="6">
    <location>
        <begin position="1"/>
        <end position="360"/>
    </location>
</feature>
<feature type="compositionally biased region" description="Low complexity" evidence="6">
    <location>
        <begin position="26"/>
        <end position="52"/>
    </location>
</feature>
<keyword evidence="5" id="KW-0539">Nucleus</keyword>
<feature type="compositionally biased region" description="Basic residues" evidence="6">
    <location>
        <begin position="1005"/>
        <end position="1016"/>
    </location>
</feature>
<feature type="region of interest" description="Disordered" evidence="6">
    <location>
        <begin position="922"/>
        <end position="1016"/>
    </location>
</feature>
<reference evidence="8 9" key="1">
    <citation type="journal article" date="2023" name="Commun. Biol.">
        <title>Reorganization of the ancestral sex-determining regions during the evolution of trioecy in Pleodorina starrii.</title>
        <authorList>
            <person name="Takahashi K."/>
            <person name="Suzuki S."/>
            <person name="Kawai-Toyooka H."/>
            <person name="Yamamoto K."/>
            <person name="Hamaji T."/>
            <person name="Ootsuki R."/>
            <person name="Yamaguchi H."/>
            <person name="Kawachi M."/>
            <person name="Higashiyama T."/>
            <person name="Nozaki H."/>
        </authorList>
    </citation>
    <scope>NUCLEOTIDE SEQUENCE [LARGE SCALE GENOMIC DNA]</scope>
    <source>
        <strain evidence="8 9">NIES-4479</strain>
    </source>
</reference>
<feature type="compositionally biased region" description="Basic and acidic residues" evidence="6">
    <location>
        <begin position="93"/>
        <end position="118"/>
    </location>
</feature>
<feature type="region of interest" description="Disordered" evidence="6">
    <location>
        <begin position="656"/>
        <end position="705"/>
    </location>
</feature>
<feature type="compositionally biased region" description="Basic and acidic residues" evidence="6">
    <location>
        <begin position="127"/>
        <end position="326"/>
    </location>
</feature>
<dbReference type="InterPro" id="IPR016024">
    <property type="entry name" value="ARM-type_fold"/>
</dbReference>
<dbReference type="PANTHER" id="PTHR18034">
    <property type="entry name" value="CELL CYCLE CONTROL PROTEIN CWF22-RELATED"/>
    <property type="match status" value="1"/>
</dbReference>
<dbReference type="PROSITE" id="PS51366">
    <property type="entry name" value="MI"/>
    <property type="match status" value="1"/>
</dbReference>
<dbReference type="EMBL" id="BRXU01000012">
    <property type="protein sequence ID" value="GLC55348.1"/>
    <property type="molecule type" value="Genomic_DNA"/>
</dbReference>
<accession>A0A9W6F3N4</accession>
<protein>
    <recommendedName>
        <fullName evidence="7">MI domain-containing protein</fullName>
    </recommendedName>
</protein>
<dbReference type="InterPro" id="IPR050781">
    <property type="entry name" value="CWC22_splicing_factor"/>
</dbReference>
<dbReference type="SMART" id="SM00544">
    <property type="entry name" value="MA3"/>
    <property type="match status" value="1"/>
</dbReference>
<keyword evidence="3" id="KW-0507">mRNA processing</keyword>
<dbReference type="GO" id="GO:0071013">
    <property type="term" value="C:catalytic step 2 spliceosome"/>
    <property type="evidence" value="ECO:0007669"/>
    <property type="project" value="TreeGrafter"/>
</dbReference>
<gene>
    <name evidence="8" type="primary">PLEST007783</name>
    <name evidence="8" type="ORF">PLESTB_000975100</name>
</gene>
<evidence type="ECO:0000256" key="2">
    <source>
        <dbReference type="ARBA" id="ARBA00006856"/>
    </source>
</evidence>
<dbReference type="GO" id="GO:0000398">
    <property type="term" value="P:mRNA splicing, via spliceosome"/>
    <property type="evidence" value="ECO:0007669"/>
    <property type="project" value="TreeGrafter"/>
</dbReference>
<feature type="compositionally biased region" description="Basic residues" evidence="6">
    <location>
        <begin position="976"/>
        <end position="995"/>
    </location>
</feature>
<evidence type="ECO:0000256" key="5">
    <source>
        <dbReference type="ARBA" id="ARBA00023242"/>
    </source>
</evidence>
<evidence type="ECO:0000259" key="7">
    <source>
        <dbReference type="PROSITE" id="PS51366"/>
    </source>
</evidence>
<dbReference type="PANTHER" id="PTHR18034:SF3">
    <property type="entry name" value="PRE-MRNA-SPLICING FACTOR CWC22 HOMOLOG"/>
    <property type="match status" value="1"/>
</dbReference>
<evidence type="ECO:0000256" key="6">
    <source>
        <dbReference type="SAM" id="MobiDB-lite"/>
    </source>
</evidence>
<keyword evidence="9" id="KW-1185">Reference proteome</keyword>
<dbReference type="Pfam" id="PF02854">
    <property type="entry name" value="MIF4G"/>
    <property type="match status" value="1"/>
</dbReference>
<feature type="compositionally biased region" description="Acidic residues" evidence="6">
    <location>
        <begin position="656"/>
        <end position="687"/>
    </location>
</feature>
<evidence type="ECO:0000256" key="1">
    <source>
        <dbReference type="ARBA" id="ARBA00004123"/>
    </source>
</evidence>
<dbReference type="Proteomes" id="UP001165080">
    <property type="component" value="Unassembled WGS sequence"/>
</dbReference>
<dbReference type="InterPro" id="IPR003891">
    <property type="entry name" value="Initiation_fac_eIF4g_MI"/>
</dbReference>
<name>A0A9W6F3N4_9CHLO</name>
<dbReference type="AlphaFoldDB" id="A0A9W6F3N4"/>
<comment type="similarity">
    <text evidence="2">Belongs to the CWC22 family.</text>
</comment>
<evidence type="ECO:0000256" key="4">
    <source>
        <dbReference type="ARBA" id="ARBA00023187"/>
    </source>
</evidence>
<dbReference type="InterPro" id="IPR003890">
    <property type="entry name" value="MIF4G-like_typ-3"/>
</dbReference>
<keyword evidence="4" id="KW-0508">mRNA splicing</keyword>
<evidence type="ECO:0000313" key="8">
    <source>
        <dbReference type="EMBL" id="GLC55348.1"/>
    </source>
</evidence>
<dbReference type="Pfam" id="PF02847">
    <property type="entry name" value="MA3"/>
    <property type="match status" value="1"/>
</dbReference>
<sequence>MASRSDDDDGDRREPRASRRRRDDPSSSSSSGSSTSGSSDSDSSSDSGSESPPRNRRGGKDGGEPLAAKDSPAREVDKKQPEPGPARQSEGADAEKPKSAEGIEQPDQARRSVFDRIGKGSGPDAGGGRDADERRRPADRDRDGGCEQDRRRDDADRDDPDRHRYDSRRDRDGGDYGRERYRSGDDDRYGNDRYDSRRDRRGGAGGERDDDYHGRRERGGAGDRWRGDWDEQEASRGRDYGRDRDRGRDTDRGRQGERDRDRDGDRDRWRDRGRDRERDRARESERDRERGREREPDRRDRDDSPRKRRRGDDDADAAREQPRRGEGATARGDGAAADAGAAAAGPEAAGNGPAAATVTEEPVARKPVTLGKTGGVYIPPFKLARMMAEQGAQDKSSPEYQRLTWEALKKSLNGVINKVNTVNLKNILPEVFRENLIRGRGLLCRSLMKSQAASPSFTPVYAALVAVANTKFPEMGELLLSRLILQFKRSFKRNDKPVCTAASKFIAHLVNQGVAHEVLALEVLILLLEVPSEDSVEMAVEFVREVGAHLQDVAPQGLHGVFERFRAILHEGSISKRVQFIIEGLFALRKAGFEASGFPALKPELDLVEAEDQITHELGLDDQLQAQTNLDVFRVDPNYEEEERKYAAIAREILGEEEEEGEEEEAGAGSEQADEEGTDGDDEEEGEPGSGGGGGGGTSGGGGIHDETATNLVNLRRTIYLTLMSSFDFEEAGHKLLKIGIQPGQEIELVTMIIECCSQERTFKRFYGLLAQRFCYLNRAYAETFEDCFRKQYSVIHRLETNKLRNVSCLFAHLLATDALPWSALVAVRLTEEDTTSSSRIFIKYLFQELSSTMGLVKLNQRLNDPAFSPWFEGLFPRDSLQHMRFSINFFTSIGLGGVTDTMRETYKNTVAAQAAVQQQQVARRMLGSGSGSDSSGSSGSDSGSSSSSGSDSDSSDSSSSSSSSGSDSDSDDSRGRRRRGKGKGKEKAKKKKKGGGNSGGGGSKGRKSKDSRRRS</sequence>
<dbReference type="Gene3D" id="1.25.40.180">
    <property type="match status" value="1"/>
</dbReference>
<feature type="compositionally biased region" description="Basic and acidic residues" evidence="6">
    <location>
        <begin position="10"/>
        <end position="25"/>
    </location>
</feature>
<dbReference type="SMART" id="SM00543">
    <property type="entry name" value="MIF4G"/>
    <property type="match status" value="1"/>
</dbReference>
<organism evidence="8 9">
    <name type="scientific">Pleodorina starrii</name>
    <dbReference type="NCBI Taxonomy" id="330485"/>
    <lineage>
        <taxon>Eukaryota</taxon>
        <taxon>Viridiplantae</taxon>
        <taxon>Chlorophyta</taxon>
        <taxon>core chlorophytes</taxon>
        <taxon>Chlorophyceae</taxon>
        <taxon>CS clade</taxon>
        <taxon>Chlamydomonadales</taxon>
        <taxon>Volvocaceae</taxon>
        <taxon>Pleodorina</taxon>
    </lineage>
</organism>
<comment type="caution">
    <text evidence="8">The sequence shown here is derived from an EMBL/GenBank/DDBJ whole genome shotgun (WGS) entry which is preliminary data.</text>
</comment>
<evidence type="ECO:0000256" key="3">
    <source>
        <dbReference type="ARBA" id="ARBA00022664"/>
    </source>
</evidence>
<dbReference type="SUPFAM" id="SSF48371">
    <property type="entry name" value="ARM repeat"/>
    <property type="match status" value="1"/>
</dbReference>
<feature type="compositionally biased region" description="Gly residues" evidence="6">
    <location>
        <begin position="688"/>
        <end position="703"/>
    </location>
</feature>
<evidence type="ECO:0000313" key="9">
    <source>
        <dbReference type="Proteomes" id="UP001165080"/>
    </source>
</evidence>
<proteinExistence type="inferred from homology"/>
<dbReference type="FunFam" id="1.25.40.180:FF:000004">
    <property type="entry name" value="pre-mRNA-splicing factor CWC22 homolog"/>
    <property type="match status" value="1"/>
</dbReference>
<dbReference type="GO" id="GO:0003723">
    <property type="term" value="F:RNA binding"/>
    <property type="evidence" value="ECO:0007669"/>
    <property type="project" value="InterPro"/>
</dbReference>
<feature type="compositionally biased region" description="Basic and acidic residues" evidence="6">
    <location>
        <begin position="71"/>
        <end position="81"/>
    </location>
</feature>